<dbReference type="AlphaFoldDB" id="A0AAW1CGW0"/>
<feature type="transmembrane region" description="Helical" evidence="1">
    <location>
        <begin position="7"/>
        <end position="28"/>
    </location>
</feature>
<keyword evidence="1" id="KW-0812">Transmembrane</keyword>
<name>A0AAW1CGW0_9HEMI</name>
<sequence length="65" mass="7479">MKISCCLYLCFSYLSLYIIIYNDIIFFIDLLTAEDYLISVISHSVTSHVGFHIFTFMAVGCLSRL</sequence>
<feature type="transmembrane region" description="Helical" evidence="1">
    <location>
        <begin position="40"/>
        <end position="62"/>
    </location>
</feature>
<reference evidence="2 3" key="1">
    <citation type="submission" date="2022-12" db="EMBL/GenBank/DDBJ databases">
        <title>Chromosome-level genome assembly of true bugs.</title>
        <authorList>
            <person name="Ma L."/>
            <person name="Li H."/>
        </authorList>
    </citation>
    <scope>NUCLEOTIDE SEQUENCE [LARGE SCALE GENOMIC DNA]</scope>
    <source>
        <strain evidence="2">Lab_2022b</strain>
    </source>
</reference>
<keyword evidence="1" id="KW-1133">Transmembrane helix</keyword>
<dbReference type="EMBL" id="JAPXFL010000014">
    <property type="protein sequence ID" value="KAK9497651.1"/>
    <property type="molecule type" value="Genomic_DNA"/>
</dbReference>
<dbReference type="Proteomes" id="UP001461498">
    <property type="component" value="Unassembled WGS sequence"/>
</dbReference>
<accession>A0AAW1CGW0</accession>
<evidence type="ECO:0000256" key="1">
    <source>
        <dbReference type="SAM" id="Phobius"/>
    </source>
</evidence>
<comment type="caution">
    <text evidence="2">The sequence shown here is derived from an EMBL/GenBank/DDBJ whole genome shotgun (WGS) entry which is preliminary data.</text>
</comment>
<evidence type="ECO:0000313" key="3">
    <source>
        <dbReference type="Proteomes" id="UP001461498"/>
    </source>
</evidence>
<protein>
    <submittedName>
        <fullName evidence="2">Uncharacterized protein</fullName>
    </submittedName>
</protein>
<organism evidence="2 3">
    <name type="scientific">Rhynocoris fuscipes</name>
    <dbReference type="NCBI Taxonomy" id="488301"/>
    <lineage>
        <taxon>Eukaryota</taxon>
        <taxon>Metazoa</taxon>
        <taxon>Ecdysozoa</taxon>
        <taxon>Arthropoda</taxon>
        <taxon>Hexapoda</taxon>
        <taxon>Insecta</taxon>
        <taxon>Pterygota</taxon>
        <taxon>Neoptera</taxon>
        <taxon>Paraneoptera</taxon>
        <taxon>Hemiptera</taxon>
        <taxon>Heteroptera</taxon>
        <taxon>Panheteroptera</taxon>
        <taxon>Cimicomorpha</taxon>
        <taxon>Reduviidae</taxon>
        <taxon>Harpactorinae</taxon>
        <taxon>Harpactorini</taxon>
        <taxon>Rhynocoris</taxon>
    </lineage>
</organism>
<keyword evidence="1" id="KW-0472">Membrane</keyword>
<gene>
    <name evidence="2" type="ORF">O3M35_004339</name>
</gene>
<proteinExistence type="predicted"/>
<evidence type="ECO:0000313" key="2">
    <source>
        <dbReference type="EMBL" id="KAK9497651.1"/>
    </source>
</evidence>
<keyword evidence="3" id="KW-1185">Reference proteome</keyword>